<evidence type="ECO:0000313" key="2">
    <source>
        <dbReference type="Proteomes" id="UP000887565"/>
    </source>
</evidence>
<dbReference type="AlphaFoldDB" id="A0A915II01"/>
<sequence length="211" mass="24548">MLIGDHAAKILVQDQGVENICYQAKIIDHHQDQPFVSNRDSLLFEPTKIVNDCNGRKVSVDPTIRDSYTPTVPHAQDNVESDTDASLPLLSIHSEMSDSEQERRQVENTKRRLRKMRRALKSESKSTTQSYENRIISSNDRDEKVIIFSDKTIGFLWPADFSLAKDKEEERQKQEELKREQERQRKGKIRQIASTTKETFIQQLLDVRHKN</sequence>
<accession>A0A915II01</accession>
<feature type="region of interest" description="Disordered" evidence="1">
    <location>
        <begin position="92"/>
        <end position="135"/>
    </location>
</feature>
<reference evidence="3" key="1">
    <citation type="submission" date="2022-11" db="UniProtKB">
        <authorList>
            <consortium name="WormBaseParasite"/>
        </authorList>
    </citation>
    <scope>IDENTIFICATION</scope>
</reference>
<dbReference type="Proteomes" id="UP000887565">
    <property type="component" value="Unplaced"/>
</dbReference>
<feature type="compositionally biased region" description="Polar residues" evidence="1">
    <location>
        <begin position="125"/>
        <end position="135"/>
    </location>
</feature>
<feature type="region of interest" description="Disordered" evidence="1">
    <location>
        <begin position="64"/>
        <end position="83"/>
    </location>
</feature>
<dbReference type="WBParaSite" id="nRc.2.0.1.t13002-RA">
    <property type="protein sequence ID" value="nRc.2.0.1.t13002-RA"/>
    <property type="gene ID" value="nRc.2.0.1.g13002"/>
</dbReference>
<organism evidence="2 3">
    <name type="scientific">Romanomermis culicivorax</name>
    <name type="common">Nematode worm</name>
    <dbReference type="NCBI Taxonomy" id="13658"/>
    <lineage>
        <taxon>Eukaryota</taxon>
        <taxon>Metazoa</taxon>
        <taxon>Ecdysozoa</taxon>
        <taxon>Nematoda</taxon>
        <taxon>Enoplea</taxon>
        <taxon>Dorylaimia</taxon>
        <taxon>Mermithida</taxon>
        <taxon>Mermithoidea</taxon>
        <taxon>Mermithidae</taxon>
        <taxon>Romanomermis</taxon>
    </lineage>
</organism>
<protein>
    <submittedName>
        <fullName evidence="3">Uncharacterized protein</fullName>
    </submittedName>
</protein>
<keyword evidence="2" id="KW-1185">Reference proteome</keyword>
<proteinExistence type="predicted"/>
<feature type="compositionally biased region" description="Basic and acidic residues" evidence="1">
    <location>
        <begin position="100"/>
        <end position="110"/>
    </location>
</feature>
<feature type="compositionally biased region" description="Basic and acidic residues" evidence="1">
    <location>
        <begin position="167"/>
        <end position="184"/>
    </location>
</feature>
<name>A0A915II01_ROMCU</name>
<evidence type="ECO:0000313" key="3">
    <source>
        <dbReference type="WBParaSite" id="nRc.2.0.1.t13002-RA"/>
    </source>
</evidence>
<feature type="region of interest" description="Disordered" evidence="1">
    <location>
        <begin position="167"/>
        <end position="191"/>
    </location>
</feature>
<evidence type="ECO:0000256" key="1">
    <source>
        <dbReference type="SAM" id="MobiDB-lite"/>
    </source>
</evidence>